<dbReference type="Proteomes" id="UP000735302">
    <property type="component" value="Unassembled WGS sequence"/>
</dbReference>
<organism evidence="1 2">
    <name type="scientific">Plakobranchus ocellatus</name>
    <dbReference type="NCBI Taxonomy" id="259542"/>
    <lineage>
        <taxon>Eukaryota</taxon>
        <taxon>Metazoa</taxon>
        <taxon>Spiralia</taxon>
        <taxon>Lophotrochozoa</taxon>
        <taxon>Mollusca</taxon>
        <taxon>Gastropoda</taxon>
        <taxon>Heterobranchia</taxon>
        <taxon>Euthyneura</taxon>
        <taxon>Panpulmonata</taxon>
        <taxon>Sacoglossa</taxon>
        <taxon>Placobranchoidea</taxon>
        <taxon>Plakobranchidae</taxon>
        <taxon>Plakobranchus</taxon>
    </lineage>
</organism>
<gene>
    <name evidence="1" type="ORF">PoB_007025000</name>
</gene>
<accession>A0AAV4DIC5</accession>
<name>A0AAV4DIC5_9GAST</name>
<dbReference type="AlphaFoldDB" id="A0AAV4DIC5"/>
<protein>
    <submittedName>
        <fullName evidence="1">Opioid growth factor receptor</fullName>
    </submittedName>
</protein>
<reference evidence="1 2" key="1">
    <citation type="journal article" date="2021" name="Elife">
        <title>Chloroplast acquisition without the gene transfer in kleptoplastic sea slugs, Plakobranchus ocellatus.</title>
        <authorList>
            <person name="Maeda T."/>
            <person name="Takahashi S."/>
            <person name="Yoshida T."/>
            <person name="Shimamura S."/>
            <person name="Takaki Y."/>
            <person name="Nagai Y."/>
            <person name="Toyoda A."/>
            <person name="Suzuki Y."/>
            <person name="Arimoto A."/>
            <person name="Ishii H."/>
            <person name="Satoh N."/>
            <person name="Nishiyama T."/>
            <person name="Hasebe M."/>
            <person name="Maruyama T."/>
            <person name="Minagawa J."/>
            <person name="Obokata J."/>
            <person name="Shigenobu S."/>
        </authorList>
    </citation>
    <scope>NUCLEOTIDE SEQUENCE [LARGE SCALE GENOMIC DNA]</scope>
</reference>
<evidence type="ECO:0000313" key="1">
    <source>
        <dbReference type="EMBL" id="GFO43745.1"/>
    </source>
</evidence>
<keyword evidence="2" id="KW-1185">Reference proteome</keyword>
<proteinExistence type="predicted"/>
<evidence type="ECO:0000313" key="2">
    <source>
        <dbReference type="Proteomes" id="UP000735302"/>
    </source>
</evidence>
<dbReference type="EMBL" id="BLXT01007896">
    <property type="protein sequence ID" value="GFO43745.1"/>
    <property type="molecule type" value="Genomic_DNA"/>
</dbReference>
<comment type="caution">
    <text evidence="1">The sequence shown here is derived from an EMBL/GenBank/DDBJ whole genome shotgun (WGS) entry which is preliminary data.</text>
</comment>
<keyword evidence="1" id="KW-0675">Receptor</keyword>
<sequence length="123" mass="14282">MYRLSHTLGWNHNSKARTCADFHIHWAGTTTARPIQTYTYIGLEPQQQGLYRLPHTLSWNRNCKTRIDFHIHWAGTTTARPVQTSMYIGLEPQQQDPYRLPCTLGWNHNSKALQTSTYIGLEL</sequence>